<feature type="region of interest" description="Disordered" evidence="1">
    <location>
        <begin position="1"/>
        <end position="32"/>
    </location>
</feature>
<comment type="caution">
    <text evidence="2">The sequence shown here is derived from an EMBL/GenBank/DDBJ whole genome shotgun (WGS) entry which is preliminary data.</text>
</comment>
<organism evidence="2 3">
    <name type="scientific">Nonomuraea jabiensis</name>
    <dbReference type="NCBI Taxonomy" id="882448"/>
    <lineage>
        <taxon>Bacteria</taxon>
        <taxon>Bacillati</taxon>
        <taxon>Actinomycetota</taxon>
        <taxon>Actinomycetes</taxon>
        <taxon>Streptosporangiales</taxon>
        <taxon>Streptosporangiaceae</taxon>
        <taxon>Nonomuraea</taxon>
    </lineage>
</organism>
<dbReference type="AlphaFoldDB" id="A0A7W9GGB7"/>
<reference evidence="2 3" key="1">
    <citation type="submission" date="2020-08" db="EMBL/GenBank/DDBJ databases">
        <title>Sequencing the genomes of 1000 actinobacteria strains.</title>
        <authorList>
            <person name="Klenk H.-P."/>
        </authorList>
    </citation>
    <scope>NUCLEOTIDE SEQUENCE [LARGE SCALE GENOMIC DNA]</scope>
    <source>
        <strain evidence="2 3">DSM 45507</strain>
    </source>
</reference>
<dbReference type="EMBL" id="JACHMB010000001">
    <property type="protein sequence ID" value="MBB5783270.1"/>
    <property type="molecule type" value="Genomic_DNA"/>
</dbReference>
<feature type="compositionally biased region" description="Basic and acidic residues" evidence="1">
    <location>
        <begin position="10"/>
        <end position="21"/>
    </location>
</feature>
<accession>A0A7W9GGB7</accession>
<evidence type="ECO:0000313" key="3">
    <source>
        <dbReference type="Proteomes" id="UP000579153"/>
    </source>
</evidence>
<gene>
    <name evidence="2" type="ORF">HD596_010026</name>
</gene>
<evidence type="ECO:0000313" key="2">
    <source>
        <dbReference type="EMBL" id="MBB5783270.1"/>
    </source>
</evidence>
<dbReference type="Proteomes" id="UP000579153">
    <property type="component" value="Unassembled WGS sequence"/>
</dbReference>
<keyword evidence="3" id="KW-1185">Reference proteome</keyword>
<proteinExistence type="predicted"/>
<evidence type="ECO:0000256" key="1">
    <source>
        <dbReference type="SAM" id="MobiDB-lite"/>
    </source>
</evidence>
<sequence length="32" mass="3497">MHEQFNAISLEEKLQAGRRSDGNAQVGEGAPR</sequence>
<protein>
    <submittedName>
        <fullName evidence="2">Uncharacterized protein</fullName>
    </submittedName>
</protein>
<name>A0A7W9GGB7_9ACTN</name>